<proteinExistence type="predicted"/>
<feature type="region of interest" description="Disordered" evidence="1">
    <location>
        <begin position="85"/>
        <end position="268"/>
    </location>
</feature>
<dbReference type="PATRIC" id="fig|1415166.3.peg.1103"/>
<feature type="region of interest" description="Disordered" evidence="1">
    <location>
        <begin position="603"/>
        <end position="639"/>
    </location>
</feature>
<dbReference type="Pfam" id="PF10824">
    <property type="entry name" value="T7SS_ESX_EspC"/>
    <property type="match status" value="1"/>
</dbReference>
<name>W5T9A4_9NOCA</name>
<feature type="compositionally biased region" description="Basic and acidic residues" evidence="1">
    <location>
        <begin position="85"/>
        <end position="95"/>
    </location>
</feature>
<evidence type="ECO:0000313" key="3">
    <source>
        <dbReference type="Proteomes" id="UP000019150"/>
    </source>
</evidence>
<dbReference type="InterPro" id="IPR022536">
    <property type="entry name" value="EspC"/>
</dbReference>
<reference evidence="2 3" key="1">
    <citation type="journal article" date="2014" name="Appl. Environ. Microbiol.">
        <title>Insights into the Microbial Degradation of Rubber and Gutta-Percha by Analysis of the Complete Genome of Nocardia nova SH22a.</title>
        <authorList>
            <person name="Luo Q."/>
            <person name="Hiessl S."/>
            <person name="Poehlein A."/>
            <person name="Daniel R."/>
            <person name="Steinbuchel A."/>
        </authorList>
    </citation>
    <scope>NUCLEOTIDE SEQUENCE [LARGE SCALE GENOMIC DNA]</scope>
    <source>
        <strain evidence="2">SH22a</strain>
    </source>
</reference>
<dbReference type="OrthoDB" id="4495983at2"/>
<feature type="compositionally biased region" description="Basic and acidic residues" evidence="1">
    <location>
        <begin position="126"/>
        <end position="136"/>
    </location>
</feature>
<dbReference type="RefSeq" id="WP_025347415.1">
    <property type="nucleotide sequence ID" value="NZ_CP006850.1"/>
</dbReference>
<dbReference type="GO" id="GO:0009306">
    <property type="term" value="P:protein secretion"/>
    <property type="evidence" value="ECO:0007669"/>
    <property type="project" value="InterPro"/>
</dbReference>
<accession>W5T9A4</accession>
<organism evidence="2 3">
    <name type="scientific">Nocardia nova SH22a</name>
    <dbReference type="NCBI Taxonomy" id="1415166"/>
    <lineage>
        <taxon>Bacteria</taxon>
        <taxon>Bacillati</taxon>
        <taxon>Actinomycetota</taxon>
        <taxon>Actinomycetes</taxon>
        <taxon>Mycobacteriales</taxon>
        <taxon>Nocardiaceae</taxon>
        <taxon>Nocardia</taxon>
    </lineage>
</organism>
<dbReference type="EMBL" id="CP006850">
    <property type="protein sequence ID" value="AHH15895.1"/>
    <property type="molecule type" value="Genomic_DNA"/>
</dbReference>
<dbReference type="KEGG" id="nno:NONO_c10880"/>
<protein>
    <submittedName>
        <fullName evidence="2">Uncharacterized protein</fullName>
    </submittedName>
</protein>
<keyword evidence="3" id="KW-1185">Reference proteome</keyword>
<dbReference type="eggNOG" id="ENOG5032PNV">
    <property type="taxonomic scope" value="Bacteria"/>
</dbReference>
<dbReference type="HOGENOM" id="CLU_428158_0_0_11"/>
<dbReference type="STRING" id="1415166.NONO_c10880"/>
<gene>
    <name evidence="2" type="ORF">NONO_c10880</name>
</gene>
<evidence type="ECO:0000313" key="2">
    <source>
        <dbReference type="EMBL" id="AHH15895.1"/>
    </source>
</evidence>
<dbReference type="AlphaFoldDB" id="W5T9A4"/>
<dbReference type="Proteomes" id="UP000019150">
    <property type="component" value="Chromosome"/>
</dbReference>
<feature type="compositionally biased region" description="Pro residues" evidence="1">
    <location>
        <begin position="156"/>
        <end position="165"/>
    </location>
</feature>
<sequence length="639" mass="67256">MADYLNLEPDELRAIALQYDAYIDAVRKWGEIPKDWLREFPDSYGSIAGPLHDALHDYYQRRHEKAEAQAEAAARTRDSLRAAADGFDKTDDTGKHQLGKAFPGAGPDRTPSGPGEPPAVRPNTPEPHEYSLRHIPDAVSEPGQDGGPAVSATPPTAGPIDPPRSMPYAEHPVDDTAPAHTAPQFVSPTAGDSAGEHSAAAEPSEPGDPSGSADSSAPVGSFAPVHAPTGQAMPPMAPTASGPTVPAPDRPPRPLRTGPFAVSAHPTPGQREGLPLVVGDGMDDDLALARALLSAVLSAVDDTARGVEWATGVARTDRGTVVLLTSTEGRGWIPAGLFLPSEVLVLWRWDSLLDADGRAAMTRFENNADPARIITEFGRHVSRTRRGRLRALASSIRVDDFVRAALGDEVAIADGVVAGESAVDLSEPGTGLADRLDMAGSPISKQRADLVPDADIHAVCLQLASAADELVRRVVPGDDPATGAQRARRRRALDSLRTEHTMVTGTATPATSSTAVFAPSTGSRAPGGLAIRSGAVAPPSSDVDIERGRALERRADELISLLLAGNGDRRMLRDILYVHDQIAEHPQLQDMLEAAPTRTADIGSVDVSSSRGDAVPDPVGEYSSLAVSPGLNDEQRSVR</sequence>
<evidence type="ECO:0000256" key="1">
    <source>
        <dbReference type="SAM" id="MobiDB-lite"/>
    </source>
</evidence>